<feature type="binding site" evidence="7">
    <location>
        <position position="57"/>
    </location>
    <ligand>
        <name>Zn(2+)</name>
        <dbReference type="ChEBI" id="CHEBI:29105"/>
        <label>1</label>
    </ligand>
</feature>
<evidence type="ECO:0000313" key="10">
    <source>
        <dbReference type="Proteomes" id="UP000676649"/>
    </source>
</evidence>
<keyword evidence="10" id="KW-1185">Reference proteome</keyword>
<protein>
    <recommendedName>
        <fullName evidence="7">Hydroxyacylglutathione hydrolase</fullName>
        <ecNumber evidence="7">3.1.2.6</ecNumber>
    </recommendedName>
    <alternativeName>
        <fullName evidence="7">Glyoxalase II</fullName>
        <shortName evidence="7">Glx II</shortName>
    </alternativeName>
</protein>
<dbReference type="CDD" id="cd07723">
    <property type="entry name" value="hydroxyacylglutathione_hydrolase_MBL-fold"/>
    <property type="match status" value="1"/>
</dbReference>
<keyword evidence="6 7" id="KW-0862">Zinc</keyword>
<feature type="binding site" evidence="7">
    <location>
        <position position="60"/>
    </location>
    <ligand>
        <name>Zn(2+)</name>
        <dbReference type="ChEBI" id="CHEBI:29105"/>
        <label>2</label>
    </ligand>
</feature>
<evidence type="ECO:0000256" key="7">
    <source>
        <dbReference type="HAMAP-Rule" id="MF_01374"/>
    </source>
</evidence>
<evidence type="ECO:0000256" key="4">
    <source>
        <dbReference type="ARBA" id="ARBA00022723"/>
    </source>
</evidence>
<gene>
    <name evidence="7 9" type="primary">gloB</name>
    <name evidence="9" type="ORF">KEF85_02725</name>
</gene>
<evidence type="ECO:0000259" key="8">
    <source>
        <dbReference type="SMART" id="SM00849"/>
    </source>
</evidence>
<evidence type="ECO:0000256" key="6">
    <source>
        <dbReference type="ARBA" id="ARBA00022833"/>
    </source>
</evidence>
<dbReference type="Pfam" id="PF00753">
    <property type="entry name" value="Lactamase_B"/>
    <property type="match status" value="1"/>
</dbReference>
<dbReference type="InterPro" id="IPR017782">
    <property type="entry name" value="Hydroxyacylglutathione_Hdrlase"/>
</dbReference>
<name>A0A975RAJ9_9GAMM</name>
<comment type="similarity">
    <text evidence="3 7">Belongs to the metallo-beta-lactamase superfamily. Glyoxalase II family.</text>
</comment>
<dbReference type="InterPro" id="IPR035680">
    <property type="entry name" value="Clx_II_MBL"/>
</dbReference>
<dbReference type="GO" id="GO:0019243">
    <property type="term" value="P:methylglyoxal catabolic process to D-lactate via S-lactoyl-glutathione"/>
    <property type="evidence" value="ECO:0007669"/>
    <property type="project" value="UniProtKB-UniRule"/>
</dbReference>
<feature type="binding site" evidence="7">
    <location>
        <position position="55"/>
    </location>
    <ligand>
        <name>Zn(2+)</name>
        <dbReference type="ChEBI" id="CHEBI:29105"/>
        <label>1</label>
    </ligand>
</feature>
<dbReference type="NCBIfam" id="TIGR03413">
    <property type="entry name" value="GSH_gloB"/>
    <property type="match status" value="1"/>
</dbReference>
<dbReference type="PANTHER" id="PTHR43705:SF1">
    <property type="entry name" value="HYDROXYACYLGLUTATHIONE HYDROLASE GLOB"/>
    <property type="match status" value="1"/>
</dbReference>
<dbReference type="SUPFAM" id="SSF56281">
    <property type="entry name" value="Metallo-hydrolase/oxidoreductase"/>
    <property type="match status" value="1"/>
</dbReference>
<dbReference type="InterPro" id="IPR050110">
    <property type="entry name" value="Glyoxalase_II_hydrolase"/>
</dbReference>
<feature type="binding site" evidence="7">
    <location>
        <position position="170"/>
    </location>
    <ligand>
        <name>Zn(2+)</name>
        <dbReference type="ChEBI" id="CHEBI:29105"/>
        <label>2</label>
    </ligand>
</feature>
<comment type="catalytic activity">
    <reaction evidence="1 7">
        <text>an S-(2-hydroxyacyl)glutathione + H2O = a 2-hydroxy carboxylate + glutathione + H(+)</text>
        <dbReference type="Rhea" id="RHEA:21864"/>
        <dbReference type="ChEBI" id="CHEBI:15377"/>
        <dbReference type="ChEBI" id="CHEBI:15378"/>
        <dbReference type="ChEBI" id="CHEBI:57925"/>
        <dbReference type="ChEBI" id="CHEBI:58896"/>
        <dbReference type="ChEBI" id="CHEBI:71261"/>
        <dbReference type="EC" id="3.1.2.6"/>
    </reaction>
</comment>
<organism evidence="9 10">
    <name type="scientific">Methylomonas paludis</name>
    <dbReference type="NCBI Taxonomy" id="1173101"/>
    <lineage>
        <taxon>Bacteria</taxon>
        <taxon>Pseudomonadati</taxon>
        <taxon>Pseudomonadota</taxon>
        <taxon>Gammaproteobacteria</taxon>
        <taxon>Methylococcales</taxon>
        <taxon>Methylococcaceae</taxon>
        <taxon>Methylomonas</taxon>
    </lineage>
</organism>
<comment type="pathway">
    <text evidence="2 7">Secondary metabolite metabolism; methylglyoxal degradation; (R)-lactate from methylglyoxal: step 2/2.</text>
</comment>
<keyword evidence="5 7" id="KW-0378">Hydrolase</keyword>
<dbReference type="AlphaFoldDB" id="A0A975RAJ9"/>
<evidence type="ECO:0000256" key="1">
    <source>
        <dbReference type="ARBA" id="ARBA00001623"/>
    </source>
</evidence>
<evidence type="ECO:0000256" key="3">
    <source>
        <dbReference type="ARBA" id="ARBA00006759"/>
    </source>
</evidence>
<dbReference type="InterPro" id="IPR036866">
    <property type="entry name" value="RibonucZ/Hydroxyglut_hydro"/>
</dbReference>
<evidence type="ECO:0000313" key="9">
    <source>
        <dbReference type="EMBL" id="QWF71418.1"/>
    </source>
</evidence>
<dbReference type="RefSeq" id="WP_215583203.1">
    <property type="nucleotide sequence ID" value="NZ_CP073754.1"/>
</dbReference>
<sequence length="256" mass="28196">MLEVVTLPVLTDNYIYLLHDTLCNTTAVVDPALAEPVLAALHSRGWQLDYIFNTHHHNDHVGGNLTLKQLTGCRIAGAAADSLRIPGLDIGLHDGDSLSLGQHHWQIIATPGHTSGHIVFYCAEQNLLFCGDTLFSLGCGRLFEGSPAQMWQSLQRLKTLPENTQVYCTHEYSQSNARFALTLEPDNPDLQQRASQIAALRNENLSTLPSSIGLERATNPFLREHSPSIRRAVGATTTETAVDVFSRTRALKDQFS</sequence>
<feature type="domain" description="Metallo-beta-lactamase" evidence="8">
    <location>
        <begin position="12"/>
        <end position="170"/>
    </location>
</feature>
<dbReference type="Pfam" id="PF16123">
    <property type="entry name" value="HAGH_C"/>
    <property type="match status" value="1"/>
</dbReference>
<proteinExistence type="inferred from homology"/>
<dbReference type="Proteomes" id="UP000676649">
    <property type="component" value="Chromosome"/>
</dbReference>
<dbReference type="PIRSF" id="PIRSF005457">
    <property type="entry name" value="Glx"/>
    <property type="match status" value="1"/>
</dbReference>
<dbReference type="GO" id="GO:0004416">
    <property type="term" value="F:hydroxyacylglutathione hydrolase activity"/>
    <property type="evidence" value="ECO:0007669"/>
    <property type="project" value="UniProtKB-UniRule"/>
</dbReference>
<dbReference type="PANTHER" id="PTHR43705">
    <property type="entry name" value="HYDROXYACYLGLUTATHIONE HYDROLASE"/>
    <property type="match status" value="1"/>
</dbReference>
<accession>A0A975RAJ9</accession>
<feature type="binding site" evidence="7">
    <location>
        <position position="132"/>
    </location>
    <ligand>
        <name>Zn(2+)</name>
        <dbReference type="ChEBI" id="CHEBI:29105"/>
        <label>2</label>
    </ligand>
</feature>
<comment type="function">
    <text evidence="7">Thiolesterase that catalyzes the hydrolysis of S-D-lactoyl-glutathione to form glutathione and D-lactic acid.</text>
</comment>
<dbReference type="InterPro" id="IPR032282">
    <property type="entry name" value="HAGH_C"/>
</dbReference>
<dbReference type="InterPro" id="IPR001279">
    <property type="entry name" value="Metallo-B-lactamas"/>
</dbReference>
<reference evidence="9" key="1">
    <citation type="submission" date="2021-04" db="EMBL/GenBank/DDBJ databases">
        <title>Draft genome sequence data of methanotrophic Methylovulum sp. strain S1L and Methylomonas sp. strain S2AM isolated from boreal lake water columns.</title>
        <authorList>
            <person name="Rissanen A.J."/>
            <person name="Mangayil R."/>
            <person name="Svenning M.M."/>
            <person name="Khanongnuch R."/>
        </authorList>
    </citation>
    <scope>NUCLEOTIDE SEQUENCE</scope>
    <source>
        <strain evidence="9">S2AM</strain>
    </source>
</reference>
<feature type="binding site" evidence="7">
    <location>
        <position position="132"/>
    </location>
    <ligand>
        <name>Zn(2+)</name>
        <dbReference type="ChEBI" id="CHEBI:29105"/>
        <label>1</label>
    </ligand>
</feature>
<evidence type="ECO:0000256" key="5">
    <source>
        <dbReference type="ARBA" id="ARBA00022801"/>
    </source>
</evidence>
<dbReference type="KEGG" id="mpad:KEF85_02725"/>
<dbReference type="EMBL" id="CP073754">
    <property type="protein sequence ID" value="QWF71418.1"/>
    <property type="molecule type" value="Genomic_DNA"/>
</dbReference>
<keyword evidence="4 7" id="KW-0479">Metal-binding</keyword>
<dbReference type="Gene3D" id="3.60.15.10">
    <property type="entry name" value="Ribonuclease Z/Hydroxyacylglutathione hydrolase-like"/>
    <property type="match status" value="1"/>
</dbReference>
<dbReference type="SMART" id="SM00849">
    <property type="entry name" value="Lactamase_B"/>
    <property type="match status" value="1"/>
</dbReference>
<dbReference type="EC" id="3.1.2.6" evidence="7"/>
<feature type="binding site" evidence="7">
    <location>
        <position position="113"/>
    </location>
    <ligand>
        <name>Zn(2+)</name>
        <dbReference type="ChEBI" id="CHEBI:29105"/>
        <label>1</label>
    </ligand>
</feature>
<feature type="binding site" evidence="7">
    <location>
        <position position="59"/>
    </location>
    <ligand>
        <name>Zn(2+)</name>
        <dbReference type="ChEBI" id="CHEBI:29105"/>
        <label>2</label>
    </ligand>
</feature>
<comment type="subunit">
    <text evidence="7">Monomer.</text>
</comment>
<dbReference type="HAMAP" id="MF_01374">
    <property type="entry name" value="Glyoxalase_2"/>
    <property type="match status" value="1"/>
</dbReference>
<comment type="cofactor">
    <cofactor evidence="7">
        <name>Zn(2+)</name>
        <dbReference type="ChEBI" id="CHEBI:29105"/>
    </cofactor>
    <text evidence="7">Binds 2 Zn(2+) ions per subunit.</text>
</comment>
<evidence type="ECO:0000256" key="2">
    <source>
        <dbReference type="ARBA" id="ARBA00004963"/>
    </source>
</evidence>
<dbReference type="GO" id="GO:0046872">
    <property type="term" value="F:metal ion binding"/>
    <property type="evidence" value="ECO:0007669"/>
    <property type="project" value="UniProtKB-KW"/>
</dbReference>